<dbReference type="InterPro" id="IPR011032">
    <property type="entry name" value="GroES-like_sf"/>
</dbReference>
<evidence type="ECO:0000256" key="1">
    <source>
        <dbReference type="ARBA" id="ARBA00001947"/>
    </source>
</evidence>
<keyword evidence="8" id="KW-0560">Oxidoreductase</keyword>
<dbReference type="SUPFAM" id="SSF50129">
    <property type="entry name" value="GroES-like"/>
    <property type="match status" value="1"/>
</dbReference>
<evidence type="ECO:0000256" key="7">
    <source>
        <dbReference type="ARBA" id="ARBA00022857"/>
    </source>
</evidence>
<sequence length="365" mass="39227">MATQGYKFEGWLGLDKESIGGKMVWGEFKPKPWEETDVDIKISHCGVCGTDLHVLRSGWRATPYPICVGHEIIGTVVRVGSKAEGGLKVGDRVGVGAQSDSCLGRDSECDDCASGLEQYCGKFVNTYGGKHFNGAKSMGGYGMYHRCPSHFVVKIPDGLDSADAAPMLCGGITLFAPLKDHGCGPGKTVGIVGVGGLGHFGIAFAKALGADRVVGISRSETKRDEVLRMGADSYIATEDEENWANKYGKTFDLIISTVSSSKMPLTQYLGLLKREGTLVQVGIPDDGPLGFNPGVLINLRSKITGSKIGSPAEIRQMLDLAVEKHVKPWVQVRHMSEANQTILDMDAGKARYRYVLANETIQGKL</sequence>
<dbReference type="PROSITE" id="PS00059">
    <property type="entry name" value="ADH_ZINC"/>
    <property type="match status" value="1"/>
</dbReference>
<dbReference type="AlphaFoldDB" id="A0A8K0WNH0"/>
<comment type="caution">
    <text evidence="13">The sequence shown here is derived from an EMBL/GenBank/DDBJ whole genome shotgun (WGS) entry which is preliminary data.</text>
</comment>
<evidence type="ECO:0000313" key="13">
    <source>
        <dbReference type="EMBL" id="KAH7312256.1"/>
    </source>
</evidence>
<keyword evidence="14" id="KW-1185">Reference proteome</keyword>
<dbReference type="InterPro" id="IPR002328">
    <property type="entry name" value="ADH_Zn_CS"/>
</dbReference>
<evidence type="ECO:0000313" key="14">
    <source>
        <dbReference type="Proteomes" id="UP000813444"/>
    </source>
</evidence>
<proteinExistence type="inferred from homology"/>
<evidence type="ECO:0000256" key="4">
    <source>
        <dbReference type="ARBA" id="ARBA00022553"/>
    </source>
</evidence>
<keyword evidence="5 11" id="KW-0479">Metal-binding</keyword>
<dbReference type="GO" id="GO:0006066">
    <property type="term" value="P:alcohol metabolic process"/>
    <property type="evidence" value="ECO:0007669"/>
    <property type="project" value="UniProtKB-ARBA"/>
</dbReference>
<evidence type="ECO:0000256" key="10">
    <source>
        <dbReference type="ARBA" id="ARBA00050997"/>
    </source>
</evidence>
<dbReference type="Proteomes" id="UP000813444">
    <property type="component" value="Unassembled WGS sequence"/>
</dbReference>
<keyword evidence="4" id="KW-0597">Phosphoprotein</keyword>
<evidence type="ECO:0000259" key="12">
    <source>
        <dbReference type="SMART" id="SM00829"/>
    </source>
</evidence>
<dbReference type="Pfam" id="PF00107">
    <property type="entry name" value="ADH_zinc_N"/>
    <property type="match status" value="1"/>
</dbReference>
<dbReference type="FunFam" id="3.40.50.720:FF:000158">
    <property type="entry name" value="Zinc-binding alcohol dehydrogenase"/>
    <property type="match status" value="1"/>
</dbReference>
<dbReference type="OrthoDB" id="1879366at2759"/>
<dbReference type="Gene3D" id="3.40.50.720">
    <property type="entry name" value="NAD(P)-binding Rossmann-like Domain"/>
    <property type="match status" value="1"/>
</dbReference>
<evidence type="ECO:0000256" key="2">
    <source>
        <dbReference type="ARBA" id="ARBA00008072"/>
    </source>
</evidence>
<dbReference type="EC" id="1.1.1.2" evidence="9"/>
<dbReference type="InterPro" id="IPR013149">
    <property type="entry name" value="ADH-like_C"/>
</dbReference>
<evidence type="ECO:0000256" key="6">
    <source>
        <dbReference type="ARBA" id="ARBA00022833"/>
    </source>
</evidence>
<accession>A0A8K0WNH0</accession>
<evidence type="ECO:0000256" key="9">
    <source>
        <dbReference type="ARBA" id="ARBA00024074"/>
    </source>
</evidence>
<evidence type="ECO:0000256" key="11">
    <source>
        <dbReference type="RuleBase" id="RU361277"/>
    </source>
</evidence>
<feature type="domain" description="Enoyl reductase (ER)" evidence="12">
    <location>
        <begin position="20"/>
        <end position="356"/>
    </location>
</feature>
<dbReference type="InterPro" id="IPR013154">
    <property type="entry name" value="ADH-like_N"/>
</dbReference>
<comment type="subunit">
    <text evidence="3">Homodimer.</text>
</comment>
<dbReference type="GO" id="GO:0008270">
    <property type="term" value="F:zinc ion binding"/>
    <property type="evidence" value="ECO:0007669"/>
    <property type="project" value="InterPro"/>
</dbReference>
<evidence type="ECO:0000256" key="3">
    <source>
        <dbReference type="ARBA" id="ARBA00011738"/>
    </source>
</evidence>
<evidence type="ECO:0000256" key="5">
    <source>
        <dbReference type="ARBA" id="ARBA00022723"/>
    </source>
</evidence>
<dbReference type="InterPro" id="IPR047109">
    <property type="entry name" value="CAD-like"/>
</dbReference>
<dbReference type="EMBL" id="JAGPNK010000010">
    <property type="protein sequence ID" value="KAH7312256.1"/>
    <property type="molecule type" value="Genomic_DNA"/>
</dbReference>
<dbReference type="SMART" id="SM00829">
    <property type="entry name" value="PKS_ER"/>
    <property type="match status" value="1"/>
</dbReference>
<dbReference type="Pfam" id="PF08240">
    <property type="entry name" value="ADH_N"/>
    <property type="match status" value="1"/>
</dbReference>
<dbReference type="CDD" id="cd05283">
    <property type="entry name" value="CAD1"/>
    <property type="match status" value="1"/>
</dbReference>
<keyword evidence="7" id="KW-0521">NADP</keyword>
<protein>
    <recommendedName>
        <fullName evidence="9">alcohol dehydrogenase (NADP(+))</fullName>
        <ecNumber evidence="9">1.1.1.2</ecNumber>
    </recommendedName>
</protein>
<comment type="cofactor">
    <cofactor evidence="1 11">
        <name>Zn(2+)</name>
        <dbReference type="ChEBI" id="CHEBI:29105"/>
    </cofactor>
</comment>
<evidence type="ECO:0000256" key="8">
    <source>
        <dbReference type="ARBA" id="ARBA00023002"/>
    </source>
</evidence>
<gene>
    <name evidence="13" type="ORF">B0I35DRAFT_356783</name>
</gene>
<dbReference type="GO" id="GO:0008106">
    <property type="term" value="F:alcohol dehydrogenase (NADP+) activity"/>
    <property type="evidence" value="ECO:0007669"/>
    <property type="project" value="UniProtKB-EC"/>
</dbReference>
<dbReference type="PANTHER" id="PTHR42683">
    <property type="entry name" value="ALDEHYDE REDUCTASE"/>
    <property type="match status" value="1"/>
</dbReference>
<comment type="similarity">
    <text evidence="2 11">Belongs to the zinc-containing alcohol dehydrogenase family.</text>
</comment>
<organism evidence="13 14">
    <name type="scientific">Stachybotrys elegans</name>
    <dbReference type="NCBI Taxonomy" id="80388"/>
    <lineage>
        <taxon>Eukaryota</taxon>
        <taxon>Fungi</taxon>
        <taxon>Dikarya</taxon>
        <taxon>Ascomycota</taxon>
        <taxon>Pezizomycotina</taxon>
        <taxon>Sordariomycetes</taxon>
        <taxon>Hypocreomycetidae</taxon>
        <taxon>Hypocreales</taxon>
        <taxon>Stachybotryaceae</taxon>
        <taxon>Stachybotrys</taxon>
    </lineage>
</organism>
<reference evidence="13" key="1">
    <citation type="journal article" date="2021" name="Nat. Commun.">
        <title>Genetic determinants of endophytism in the Arabidopsis root mycobiome.</title>
        <authorList>
            <person name="Mesny F."/>
            <person name="Miyauchi S."/>
            <person name="Thiergart T."/>
            <person name="Pickel B."/>
            <person name="Atanasova L."/>
            <person name="Karlsson M."/>
            <person name="Huettel B."/>
            <person name="Barry K.W."/>
            <person name="Haridas S."/>
            <person name="Chen C."/>
            <person name="Bauer D."/>
            <person name="Andreopoulos W."/>
            <person name="Pangilinan J."/>
            <person name="LaButti K."/>
            <person name="Riley R."/>
            <person name="Lipzen A."/>
            <person name="Clum A."/>
            <person name="Drula E."/>
            <person name="Henrissat B."/>
            <person name="Kohler A."/>
            <person name="Grigoriev I.V."/>
            <person name="Martin F.M."/>
            <person name="Hacquard S."/>
        </authorList>
    </citation>
    <scope>NUCLEOTIDE SEQUENCE</scope>
    <source>
        <strain evidence="13">MPI-CAGE-CH-0235</strain>
    </source>
</reference>
<dbReference type="Gene3D" id="3.90.180.10">
    <property type="entry name" value="Medium-chain alcohol dehydrogenases, catalytic domain"/>
    <property type="match status" value="1"/>
</dbReference>
<dbReference type="InterPro" id="IPR036291">
    <property type="entry name" value="NAD(P)-bd_dom_sf"/>
</dbReference>
<dbReference type="SUPFAM" id="SSF51735">
    <property type="entry name" value="NAD(P)-binding Rossmann-fold domains"/>
    <property type="match status" value="1"/>
</dbReference>
<comment type="catalytic activity">
    <reaction evidence="10">
        <text>a primary alcohol + NADP(+) = an aldehyde + NADPH + H(+)</text>
        <dbReference type="Rhea" id="RHEA:15937"/>
        <dbReference type="ChEBI" id="CHEBI:15378"/>
        <dbReference type="ChEBI" id="CHEBI:15734"/>
        <dbReference type="ChEBI" id="CHEBI:17478"/>
        <dbReference type="ChEBI" id="CHEBI:57783"/>
        <dbReference type="ChEBI" id="CHEBI:58349"/>
        <dbReference type="EC" id="1.1.1.2"/>
    </reaction>
    <physiologicalReaction direction="left-to-right" evidence="10">
        <dbReference type="Rhea" id="RHEA:15938"/>
    </physiologicalReaction>
    <physiologicalReaction direction="right-to-left" evidence="10">
        <dbReference type="Rhea" id="RHEA:15939"/>
    </physiologicalReaction>
</comment>
<keyword evidence="6 11" id="KW-0862">Zinc</keyword>
<name>A0A8K0WNH0_9HYPO</name>
<dbReference type="InterPro" id="IPR020843">
    <property type="entry name" value="ER"/>
</dbReference>